<sequence length="265" mass="29978">MSGGSVKMQHLLTAKQMADFAVNGFLVLNEVVPQEYNERAAKEMREFTGGGGSYWHESGVIQEIFGLPEVKGAMQSFVGTSPVYDHSFLHVVWAQHHKGQFYHADSVIDTRPFGYDIQAFYFSHDAPDEMGPTLVLPGSHLRKVSNGSIARYKNIVGQRRLVSKAGTIAFLHHAIWHCAQPNFTDTTRYVFKLRMRPGQEQRALFNTEGYNNPEIESYIRKAGHHAWAGDEARVNQIQIAKFWRYLTGDKRVDVSFEGALTRMGL</sequence>
<dbReference type="EMBL" id="CAJVCE010000009">
    <property type="protein sequence ID" value="CAG7645585.1"/>
    <property type="molecule type" value="Genomic_DNA"/>
</dbReference>
<accession>A0ABM8VJN1</accession>
<reference evidence="1 2" key="1">
    <citation type="submission" date="2021-06" db="EMBL/GenBank/DDBJ databases">
        <authorList>
            <person name="Criscuolo A."/>
        </authorList>
    </citation>
    <scope>NUCLEOTIDE SEQUENCE [LARGE SCALE GENOMIC DNA]</scope>
    <source>
        <strain evidence="2">CIP 111802</strain>
    </source>
</reference>
<keyword evidence="2" id="KW-1185">Reference proteome</keyword>
<protein>
    <recommendedName>
        <fullName evidence="3">Phytanoyl-CoA dioxygenase family protein</fullName>
    </recommendedName>
</protein>
<organism evidence="1 2">
    <name type="scientific">Paenibacillus allorhizosphaerae</name>
    <dbReference type="NCBI Taxonomy" id="2849866"/>
    <lineage>
        <taxon>Bacteria</taxon>
        <taxon>Bacillati</taxon>
        <taxon>Bacillota</taxon>
        <taxon>Bacilli</taxon>
        <taxon>Bacillales</taxon>
        <taxon>Paenibacillaceae</taxon>
        <taxon>Paenibacillus</taxon>
    </lineage>
</organism>
<dbReference type="Proteomes" id="UP000730618">
    <property type="component" value="Unassembled WGS sequence"/>
</dbReference>
<evidence type="ECO:0000313" key="1">
    <source>
        <dbReference type="EMBL" id="CAG7645585.1"/>
    </source>
</evidence>
<proteinExistence type="predicted"/>
<name>A0ABM8VJN1_9BACL</name>
<dbReference type="Pfam" id="PF05721">
    <property type="entry name" value="PhyH"/>
    <property type="match status" value="1"/>
</dbReference>
<dbReference type="RefSeq" id="WP_218099849.1">
    <property type="nucleotide sequence ID" value="NZ_CAJVCE010000009.1"/>
</dbReference>
<gene>
    <name evidence="1" type="ORF">PAECIP111802_03552</name>
</gene>
<evidence type="ECO:0008006" key="3">
    <source>
        <dbReference type="Google" id="ProtNLM"/>
    </source>
</evidence>
<comment type="caution">
    <text evidence="1">The sequence shown here is derived from an EMBL/GenBank/DDBJ whole genome shotgun (WGS) entry which is preliminary data.</text>
</comment>
<dbReference type="InterPro" id="IPR008775">
    <property type="entry name" value="Phytyl_CoA_dOase-like"/>
</dbReference>
<evidence type="ECO:0000313" key="2">
    <source>
        <dbReference type="Proteomes" id="UP000730618"/>
    </source>
</evidence>